<dbReference type="GO" id="GO:0017119">
    <property type="term" value="C:Golgi transport complex"/>
    <property type="evidence" value="ECO:0007669"/>
    <property type="project" value="UniProtKB-UniRule"/>
</dbReference>
<dbReference type="PANTHER" id="PTHR21311:SF0">
    <property type="entry name" value="CONSERVED OLIGOMERIC GOLGI COMPLEX SUBUNIT 8"/>
    <property type="match status" value="1"/>
</dbReference>
<dbReference type="GO" id="GO:0015031">
    <property type="term" value="P:protein transport"/>
    <property type="evidence" value="ECO:0007669"/>
    <property type="project" value="UniProtKB-UniRule"/>
</dbReference>
<organism evidence="10 11">
    <name type="scientific">Salarias fasciatus</name>
    <name type="common">Jewelled blenny</name>
    <name type="synonym">Blennius fasciatus</name>
    <dbReference type="NCBI Taxonomy" id="181472"/>
    <lineage>
        <taxon>Eukaryota</taxon>
        <taxon>Metazoa</taxon>
        <taxon>Chordata</taxon>
        <taxon>Craniata</taxon>
        <taxon>Vertebrata</taxon>
        <taxon>Euteleostomi</taxon>
        <taxon>Actinopterygii</taxon>
        <taxon>Neopterygii</taxon>
        <taxon>Teleostei</taxon>
        <taxon>Neoteleostei</taxon>
        <taxon>Acanthomorphata</taxon>
        <taxon>Ovalentaria</taxon>
        <taxon>Blenniimorphae</taxon>
        <taxon>Blenniiformes</taxon>
        <taxon>Blennioidei</taxon>
        <taxon>Blenniidae</taxon>
        <taxon>Salariinae</taxon>
        <taxon>Salarias</taxon>
    </lineage>
</organism>
<keyword evidence="5 9" id="KW-0653">Protein transport</keyword>
<evidence type="ECO:0000256" key="3">
    <source>
        <dbReference type="ARBA" id="ARBA00020983"/>
    </source>
</evidence>
<dbReference type="InterPro" id="IPR016632">
    <property type="entry name" value="COG8_Metazoal_Plant"/>
</dbReference>
<evidence type="ECO:0000256" key="7">
    <source>
        <dbReference type="ARBA" id="ARBA00023136"/>
    </source>
</evidence>
<dbReference type="Pfam" id="PF04124">
    <property type="entry name" value="Dor1"/>
    <property type="match status" value="1"/>
</dbReference>
<keyword evidence="6 9" id="KW-0333">Golgi apparatus</keyword>
<proteinExistence type="inferred from homology"/>
<evidence type="ECO:0000256" key="5">
    <source>
        <dbReference type="ARBA" id="ARBA00022927"/>
    </source>
</evidence>
<evidence type="ECO:0000313" key="10">
    <source>
        <dbReference type="Ensembl" id="ENSSFAP00005001975.1"/>
    </source>
</evidence>
<evidence type="ECO:0000313" key="11">
    <source>
        <dbReference type="Proteomes" id="UP000472267"/>
    </source>
</evidence>
<dbReference type="SUPFAM" id="SSF74788">
    <property type="entry name" value="Cullin repeat-like"/>
    <property type="match status" value="1"/>
</dbReference>
<reference evidence="10" key="2">
    <citation type="submission" date="2025-08" db="UniProtKB">
        <authorList>
            <consortium name="Ensembl"/>
        </authorList>
    </citation>
    <scope>IDENTIFICATION</scope>
</reference>
<evidence type="ECO:0000256" key="8">
    <source>
        <dbReference type="ARBA" id="ARBA00031347"/>
    </source>
</evidence>
<dbReference type="Ensembl" id="ENSSFAT00005002086.1">
    <property type="protein sequence ID" value="ENSSFAP00005001975.1"/>
    <property type="gene ID" value="ENSSFAG00005001314.1"/>
</dbReference>
<keyword evidence="11" id="KW-1185">Reference proteome</keyword>
<dbReference type="InterPro" id="IPR007255">
    <property type="entry name" value="COG8"/>
</dbReference>
<comment type="subunit">
    <text evidence="9">Component of the conserved oligomeric Golgi complex which is composed of eight different subunits and is required for normal Golgi morphology and localization.</text>
</comment>
<keyword evidence="7 9" id="KW-0472">Membrane</keyword>
<sequence>MWTGSEPGRNRSMAALDVEDESILASIFRDSFPDLRPGLPRDHPDFTAYLSELSSFGLEKLVREPERLEEERAQILQQTRELAFSNYQTFIRTADCTEHIYRDFGRVEGSVSRLLDKLPGLEQKCRGFVQQAEQIGAARRMNSLTLNRHTEILEVLEIPQLMDTCVRNGYYEEALQLAAYVRRLERKHAALPVVQAMVQEVRQSSQLMLGQLLAALRCGAPLPACLRVIGFLRRMDVFTEAELRVKFLQARGSWLDSVLAAVPDDDPYAHVTKTMEACRVHLFDVVTQYRAVFSDEDAAGAEARVFQGWVARRVRDFLRTLERDLRRGAGGRLDSLLGQCMYFGLSFSRVGADFRGQLAPLFSAAAAEAFGRALRDAADRFREDMGAYAPVALPAALGGAAPPPAPAPQAGTLQPPMALLDFPPLACFLNNVLNAFNELRLCCPLGLGHTVTRQLQDALCTVCGELLLFHRAEHSALSSREQDVFVQMCVSFAEDLLPFINRCLQLLFPHTHIAQCTEEKYMKLFPVICSQSSFLKSLSLKPLTC</sequence>
<protein>
    <recommendedName>
        <fullName evidence="3 9">Conserved oligomeric Golgi complex subunit 8</fullName>
        <shortName evidence="9">COG complex subunit 8</shortName>
    </recommendedName>
    <alternativeName>
        <fullName evidence="8 9">Component of oligomeric Golgi complex 8</fullName>
    </alternativeName>
</protein>
<comment type="similarity">
    <text evidence="2 9">Belongs to the COG8 family.</text>
</comment>
<evidence type="ECO:0000256" key="2">
    <source>
        <dbReference type="ARBA" id="ARBA00006419"/>
    </source>
</evidence>
<evidence type="ECO:0000256" key="1">
    <source>
        <dbReference type="ARBA" id="ARBA00004395"/>
    </source>
</evidence>
<keyword evidence="4 9" id="KW-0813">Transport</keyword>
<dbReference type="GO" id="GO:0006891">
    <property type="term" value="P:intra-Golgi vesicle-mediated transport"/>
    <property type="evidence" value="ECO:0007669"/>
    <property type="project" value="TreeGrafter"/>
</dbReference>
<reference evidence="10" key="3">
    <citation type="submission" date="2025-09" db="UniProtKB">
        <authorList>
            <consortium name="Ensembl"/>
        </authorList>
    </citation>
    <scope>IDENTIFICATION</scope>
</reference>
<gene>
    <name evidence="10" type="primary">cog8</name>
</gene>
<dbReference type="PANTHER" id="PTHR21311">
    <property type="entry name" value="CONSERVED OLIGOMERIC GOLGI COMPLEX COMPONENT 8"/>
    <property type="match status" value="1"/>
</dbReference>
<evidence type="ECO:0000256" key="9">
    <source>
        <dbReference type="PIRNR" id="PIRNR015415"/>
    </source>
</evidence>
<dbReference type="InterPro" id="IPR016159">
    <property type="entry name" value="Cullin_repeat-like_dom_sf"/>
</dbReference>
<accession>A0A672FCI4</accession>
<comment type="subcellular location">
    <subcellularLocation>
        <location evidence="1 9">Golgi apparatus membrane</location>
        <topology evidence="1 9">Peripheral membrane protein</topology>
    </subcellularLocation>
</comment>
<reference evidence="10" key="1">
    <citation type="submission" date="2019-06" db="EMBL/GenBank/DDBJ databases">
        <authorList>
            <consortium name="Wellcome Sanger Institute Data Sharing"/>
        </authorList>
    </citation>
    <scope>NUCLEOTIDE SEQUENCE [LARGE SCALE GENOMIC DNA]</scope>
</reference>
<dbReference type="AlphaFoldDB" id="A0A672FCI4"/>
<dbReference type="GO" id="GO:0000139">
    <property type="term" value="C:Golgi membrane"/>
    <property type="evidence" value="ECO:0007669"/>
    <property type="project" value="UniProtKB-SubCell"/>
</dbReference>
<evidence type="ECO:0000256" key="6">
    <source>
        <dbReference type="ARBA" id="ARBA00023034"/>
    </source>
</evidence>
<dbReference type="PIRSF" id="PIRSF015415">
    <property type="entry name" value="COG8"/>
    <property type="match status" value="1"/>
</dbReference>
<name>A0A672FCI4_SALFA</name>
<evidence type="ECO:0000256" key="4">
    <source>
        <dbReference type="ARBA" id="ARBA00022448"/>
    </source>
</evidence>
<dbReference type="Proteomes" id="UP000472267">
    <property type="component" value="Chromosome 1"/>
</dbReference>